<dbReference type="Gene3D" id="1.20.1530.20">
    <property type="match status" value="1"/>
</dbReference>
<feature type="transmembrane region" description="Helical" evidence="1">
    <location>
        <begin position="164"/>
        <end position="183"/>
    </location>
</feature>
<name>A0A8B2P075_9HYPH</name>
<feature type="transmembrane region" description="Helical" evidence="1">
    <location>
        <begin position="102"/>
        <end position="125"/>
    </location>
</feature>
<sequence>MLTRLVAGLSWLGRRGPAALVVLMLVGMALPPLGAILRPYVGEGVFALLVLAFMRIDPERLKATVRRPGTALLSLGWTMLAVPLCAYVGLTALGVDESAPDLYLSLMLQSVTMPMMATPSIVMMIGLDGTIALVGIVLAGLTMPVLAPAILGVAGVPIELEPTQLAILLAGTLAGSAALGLLVRRVVGAARIQRNREAIDGMNVMCMFVFAVAVMGDVIPSFLADPWYAAGLTLVAFAANVGLMMVSWLVLRPAGGRTALAMAVTASQRNMGLMLAVAGSALPGTVWLYVALGQFPIYLAPVVLKRVATYLK</sequence>
<keyword evidence="1" id="KW-0812">Transmembrane</keyword>
<evidence type="ECO:0000313" key="3">
    <source>
        <dbReference type="Proteomes" id="UP000249590"/>
    </source>
</evidence>
<gene>
    <name evidence="2" type="ORF">DLJ53_02270</name>
</gene>
<dbReference type="AlphaFoldDB" id="A0A8B2P075"/>
<dbReference type="Proteomes" id="UP000249590">
    <property type="component" value="Unassembled WGS sequence"/>
</dbReference>
<evidence type="ECO:0000256" key="1">
    <source>
        <dbReference type="SAM" id="Phobius"/>
    </source>
</evidence>
<keyword evidence="1" id="KW-0472">Membrane</keyword>
<feature type="transmembrane region" description="Helical" evidence="1">
    <location>
        <begin position="12"/>
        <end position="30"/>
    </location>
</feature>
<keyword evidence="3" id="KW-1185">Reference proteome</keyword>
<accession>A0A8B2P075</accession>
<organism evidence="2 3">
    <name type="scientific">Acuticoccus sediminis</name>
    <dbReference type="NCBI Taxonomy" id="2184697"/>
    <lineage>
        <taxon>Bacteria</taxon>
        <taxon>Pseudomonadati</taxon>
        <taxon>Pseudomonadota</taxon>
        <taxon>Alphaproteobacteria</taxon>
        <taxon>Hyphomicrobiales</taxon>
        <taxon>Amorphaceae</taxon>
        <taxon>Acuticoccus</taxon>
    </lineage>
</organism>
<dbReference type="OrthoDB" id="7262824at2"/>
<protein>
    <submittedName>
        <fullName evidence="2">Na+-dependent transporter</fullName>
    </submittedName>
</protein>
<keyword evidence="1" id="KW-1133">Transmembrane helix</keyword>
<dbReference type="EMBL" id="QHHQ01000001">
    <property type="protein sequence ID" value="RAI03364.1"/>
    <property type="molecule type" value="Genomic_DNA"/>
</dbReference>
<evidence type="ECO:0000313" key="2">
    <source>
        <dbReference type="EMBL" id="RAI03364.1"/>
    </source>
</evidence>
<feature type="transmembrane region" description="Helical" evidence="1">
    <location>
        <begin position="204"/>
        <end position="223"/>
    </location>
</feature>
<feature type="transmembrane region" description="Helical" evidence="1">
    <location>
        <begin position="229"/>
        <end position="251"/>
    </location>
</feature>
<comment type="caution">
    <text evidence="2">The sequence shown here is derived from an EMBL/GenBank/DDBJ whole genome shotgun (WGS) entry which is preliminary data.</text>
</comment>
<reference evidence="2 3" key="1">
    <citation type="submission" date="2018-05" db="EMBL/GenBank/DDBJ databases">
        <title>Acuticoccus sediminis sp. nov., isolated from deep-sea sediment of Indian Ocean.</title>
        <authorList>
            <person name="Liu X."/>
            <person name="Lai Q."/>
            <person name="Du Y."/>
            <person name="Sun F."/>
            <person name="Zhang X."/>
            <person name="Wang S."/>
            <person name="Shao Z."/>
        </authorList>
    </citation>
    <scope>NUCLEOTIDE SEQUENCE [LARGE SCALE GENOMIC DNA]</scope>
    <source>
        <strain evidence="2 3">PTG4-2</strain>
    </source>
</reference>
<feature type="transmembrane region" description="Helical" evidence="1">
    <location>
        <begin position="68"/>
        <end position="90"/>
    </location>
</feature>
<dbReference type="RefSeq" id="WP_111341977.1">
    <property type="nucleotide sequence ID" value="NZ_JAIWKD010000001.1"/>
</dbReference>
<feature type="transmembrane region" description="Helical" evidence="1">
    <location>
        <begin position="132"/>
        <end position="158"/>
    </location>
</feature>
<proteinExistence type="predicted"/>
<dbReference type="InterPro" id="IPR038770">
    <property type="entry name" value="Na+/solute_symporter_sf"/>
</dbReference>
<feature type="transmembrane region" description="Helical" evidence="1">
    <location>
        <begin position="272"/>
        <end position="292"/>
    </location>
</feature>